<evidence type="ECO:0000313" key="3">
    <source>
        <dbReference type="EMBL" id="EFE42007.1"/>
    </source>
</evidence>
<keyword evidence="4" id="KW-1185">Reference proteome</keyword>
<dbReference type="AlphaFoldDB" id="D4D847"/>
<evidence type="ECO:0000313" key="4">
    <source>
        <dbReference type="Proteomes" id="UP000008383"/>
    </source>
</evidence>
<name>D4D847_TRIVH</name>
<dbReference type="HOGENOM" id="CLU_2319838_0_0_1"/>
<dbReference type="RefSeq" id="XP_003022625.1">
    <property type="nucleotide sequence ID" value="XM_003022579.1"/>
</dbReference>
<feature type="transmembrane region" description="Helical" evidence="2">
    <location>
        <begin position="71"/>
        <end position="90"/>
    </location>
</feature>
<evidence type="ECO:0000256" key="2">
    <source>
        <dbReference type="SAM" id="Phobius"/>
    </source>
</evidence>
<keyword evidence="2" id="KW-0472">Membrane</keyword>
<evidence type="ECO:0000256" key="1">
    <source>
        <dbReference type="SAM" id="MobiDB-lite"/>
    </source>
</evidence>
<dbReference type="KEGG" id="tve:TRV_03282"/>
<reference evidence="4" key="1">
    <citation type="journal article" date="2011" name="Genome Biol.">
        <title>Comparative and functional genomics provide insights into the pathogenicity of dermatophytic fungi.</title>
        <authorList>
            <person name="Burmester A."/>
            <person name="Shelest E."/>
            <person name="Gloeckner G."/>
            <person name="Heddergott C."/>
            <person name="Schindler S."/>
            <person name="Staib P."/>
            <person name="Heidel A."/>
            <person name="Felder M."/>
            <person name="Petzold A."/>
            <person name="Szafranski K."/>
            <person name="Feuermann M."/>
            <person name="Pedruzzi I."/>
            <person name="Priebe S."/>
            <person name="Groth M."/>
            <person name="Winkler R."/>
            <person name="Li W."/>
            <person name="Kniemeyer O."/>
            <person name="Schroeckh V."/>
            <person name="Hertweck C."/>
            <person name="Hube B."/>
            <person name="White T.C."/>
            <person name="Platzer M."/>
            <person name="Guthke R."/>
            <person name="Heitman J."/>
            <person name="Woestemeyer J."/>
            <person name="Zipfel P.F."/>
            <person name="Monod M."/>
            <person name="Brakhage A.A."/>
        </authorList>
    </citation>
    <scope>NUCLEOTIDE SEQUENCE [LARGE SCALE GENOMIC DNA]</scope>
    <source>
        <strain evidence="4">HKI 0517</strain>
    </source>
</reference>
<gene>
    <name evidence="3" type="ORF">TRV_03282</name>
</gene>
<comment type="caution">
    <text evidence="3">The sequence shown here is derived from an EMBL/GenBank/DDBJ whole genome shotgun (WGS) entry which is preliminary data.</text>
</comment>
<keyword evidence="2" id="KW-0812">Transmembrane</keyword>
<proteinExistence type="predicted"/>
<dbReference type="GeneID" id="9581284"/>
<dbReference type="EMBL" id="ACYE01000167">
    <property type="protein sequence ID" value="EFE42007.1"/>
    <property type="molecule type" value="Genomic_DNA"/>
</dbReference>
<dbReference type="Proteomes" id="UP000008383">
    <property type="component" value="Unassembled WGS sequence"/>
</dbReference>
<feature type="region of interest" description="Disordered" evidence="1">
    <location>
        <begin position="1"/>
        <end position="31"/>
    </location>
</feature>
<sequence>MSNKKNEDQDMSRRDEKFRPAPQYRARGDSGSMGGILSQLENSPGAAVLAYCFSSISMTVVNKYVVSGSSWNLNFLYLAIQVYSLFSFVLQRFSINVLR</sequence>
<organism evidence="3 4">
    <name type="scientific">Trichophyton verrucosum (strain HKI 0517)</name>
    <dbReference type="NCBI Taxonomy" id="663202"/>
    <lineage>
        <taxon>Eukaryota</taxon>
        <taxon>Fungi</taxon>
        <taxon>Dikarya</taxon>
        <taxon>Ascomycota</taxon>
        <taxon>Pezizomycotina</taxon>
        <taxon>Eurotiomycetes</taxon>
        <taxon>Eurotiomycetidae</taxon>
        <taxon>Onygenales</taxon>
        <taxon>Arthrodermataceae</taxon>
        <taxon>Trichophyton</taxon>
    </lineage>
</organism>
<feature type="transmembrane region" description="Helical" evidence="2">
    <location>
        <begin position="46"/>
        <end position="65"/>
    </location>
</feature>
<feature type="compositionally biased region" description="Basic and acidic residues" evidence="1">
    <location>
        <begin position="1"/>
        <end position="19"/>
    </location>
</feature>
<accession>D4D847</accession>
<keyword evidence="2" id="KW-1133">Transmembrane helix</keyword>
<protein>
    <submittedName>
        <fullName evidence="3">Uncharacterized protein</fullName>
    </submittedName>
</protein>